<gene>
    <name evidence="2" type="ORF">HMF8227_02674</name>
</gene>
<evidence type="ECO:0000313" key="3">
    <source>
        <dbReference type="Proteomes" id="UP000245728"/>
    </source>
</evidence>
<dbReference type="PROSITE" id="PS50801">
    <property type="entry name" value="STAS"/>
    <property type="match status" value="1"/>
</dbReference>
<dbReference type="Proteomes" id="UP000245728">
    <property type="component" value="Chromosome"/>
</dbReference>
<dbReference type="EMBL" id="CP029347">
    <property type="protein sequence ID" value="AWL13126.1"/>
    <property type="molecule type" value="Genomic_DNA"/>
</dbReference>
<dbReference type="SUPFAM" id="SSF52091">
    <property type="entry name" value="SpoIIaa-like"/>
    <property type="match status" value="1"/>
</dbReference>
<dbReference type="AlphaFoldDB" id="A0A2S2E640"/>
<dbReference type="InterPro" id="IPR036513">
    <property type="entry name" value="STAS_dom_sf"/>
</dbReference>
<dbReference type="Gene3D" id="3.30.750.24">
    <property type="entry name" value="STAS domain"/>
    <property type="match status" value="1"/>
</dbReference>
<dbReference type="InterPro" id="IPR052746">
    <property type="entry name" value="MlaB_ABC_Transporter"/>
</dbReference>
<dbReference type="PANTHER" id="PTHR35849">
    <property type="entry name" value="BLR2341 PROTEIN"/>
    <property type="match status" value="1"/>
</dbReference>
<protein>
    <recommendedName>
        <fullName evidence="1">STAS domain-containing protein</fullName>
    </recommendedName>
</protein>
<dbReference type="PANTHER" id="PTHR35849:SF2">
    <property type="entry name" value="BLR2341 PROTEIN"/>
    <property type="match status" value="1"/>
</dbReference>
<dbReference type="InterPro" id="IPR058548">
    <property type="entry name" value="MlaB-like_STAS"/>
</dbReference>
<dbReference type="Pfam" id="PF13466">
    <property type="entry name" value="STAS_2"/>
    <property type="match status" value="1"/>
</dbReference>
<evidence type="ECO:0000259" key="1">
    <source>
        <dbReference type="PROSITE" id="PS50801"/>
    </source>
</evidence>
<accession>A0A2S2E640</accession>
<dbReference type="InterPro" id="IPR002645">
    <property type="entry name" value="STAS_dom"/>
</dbReference>
<proteinExistence type="predicted"/>
<dbReference type="OrthoDB" id="6388159at2"/>
<sequence>MAFTCSQKADFSVIEADQELTIFNVAECAEATKPVLAAKTDKVLLDLTAVQDFDSAGLQLVLWLLQQMIKADREFSLILGDNDVITQVFNLYQIPEDFADHSGSQAEH</sequence>
<evidence type="ECO:0000313" key="2">
    <source>
        <dbReference type="EMBL" id="AWL13126.1"/>
    </source>
</evidence>
<reference evidence="2 3" key="1">
    <citation type="submission" date="2018-05" db="EMBL/GenBank/DDBJ databases">
        <title>Salinimonas sp. HMF8227 Genome sequencing and assembly.</title>
        <authorList>
            <person name="Kang H."/>
            <person name="Kang J."/>
            <person name="Cha I."/>
            <person name="Kim H."/>
            <person name="Joh K."/>
        </authorList>
    </citation>
    <scope>NUCLEOTIDE SEQUENCE [LARGE SCALE GENOMIC DNA]</scope>
    <source>
        <strain evidence="2 3">HMF8227</strain>
    </source>
</reference>
<feature type="domain" description="STAS" evidence="1">
    <location>
        <begin position="1"/>
        <end position="79"/>
    </location>
</feature>
<organism evidence="2 3">
    <name type="scientific">Saliniradius amylolyticus</name>
    <dbReference type="NCBI Taxonomy" id="2183582"/>
    <lineage>
        <taxon>Bacteria</taxon>
        <taxon>Pseudomonadati</taxon>
        <taxon>Pseudomonadota</taxon>
        <taxon>Gammaproteobacteria</taxon>
        <taxon>Alteromonadales</taxon>
        <taxon>Alteromonadaceae</taxon>
        <taxon>Saliniradius</taxon>
    </lineage>
</organism>
<dbReference type="RefSeq" id="WP_109340645.1">
    <property type="nucleotide sequence ID" value="NZ_CP029347.1"/>
</dbReference>
<name>A0A2S2E640_9ALTE</name>
<keyword evidence="3" id="KW-1185">Reference proteome</keyword>
<dbReference type="KEGG" id="salh:HMF8227_02674"/>